<organism evidence="2 3">
    <name type="scientific">Haemophilus parainfluenzae</name>
    <dbReference type="NCBI Taxonomy" id="729"/>
    <lineage>
        <taxon>Bacteria</taxon>
        <taxon>Pseudomonadati</taxon>
        <taxon>Pseudomonadota</taxon>
        <taxon>Gammaproteobacteria</taxon>
        <taxon>Pasteurellales</taxon>
        <taxon>Pasteurellaceae</taxon>
        <taxon>Haemophilus</taxon>
    </lineage>
</organism>
<evidence type="ECO:0000256" key="1">
    <source>
        <dbReference type="SAM" id="SignalP"/>
    </source>
</evidence>
<accession>A0AAQ0KDA3</accession>
<dbReference type="Pfam" id="PF09695">
    <property type="entry name" value="YtfJ_HI0045"/>
    <property type="match status" value="1"/>
</dbReference>
<keyword evidence="1" id="KW-0732">Signal</keyword>
<reference evidence="2 3" key="1">
    <citation type="submission" date="2018-05" db="EMBL/GenBank/DDBJ databases">
        <title>Draft Genome Sequences for a Diverse set of 7 Haemophilus Species.</title>
        <authorList>
            <person name="Nichols M."/>
            <person name="Topaz N."/>
            <person name="Wang X."/>
            <person name="Wang X."/>
            <person name="Boxrud D."/>
        </authorList>
    </citation>
    <scope>NUCLEOTIDE SEQUENCE [LARGE SCALE GENOMIC DNA]</scope>
    <source>
        <strain evidence="2 3">C2006002596</strain>
    </source>
</reference>
<dbReference type="NCBIfam" id="TIGR01626">
    <property type="entry name" value="ytfJ_HI0045"/>
    <property type="match status" value="1"/>
</dbReference>
<dbReference type="AlphaFoldDB" id="A0AAQ0KDA3"/>
<proteinExistence type="predicted"/>
<gene>
    <name evidence="2" type="ORF">DPV95_04385</name>
</gene>
<evidence type="ECO:0000313" key="3">
    <source>
        <dbReference type="Proteomes" id="UP000253823"/>
    </source>
</evidence>
<comment type="caution">
    <text evidence="2">The sequence shown here is derived from an EMBL/GenBank/DDBJ whole genome shotgun (WGS) entry which is preliminary data.</text>
</comment>
<dbReference type="RefSeq" id="WP_111406735.1">
    <property type="nucleotide sequence ID" value="NZ_QEPT01000002.1"/>
</dbReference>
<dbReference type="InterPro" id="IPR006513">
    <property type="entry name" value="YtfJ_HI0045"/>
</dbReference>
<sequence length="186" mass="20196">MKRIMLLSAMMGSLISINAFAHNIQPNQLLANVTVSDKGEITLNGNDTAYKSWSSTALPGKVRVIQHIAGRSAAKEKNQAMIEAIKAAHFNQAKYQTTTIINADDAVVGTGMFVKSSAEKGKKENAHSQVILDDKSAVKNAWGLREKDSVIILLDKTGKVQFVKEGKLTDDEVKEVVSRVTALMAK</sequence>
<dbReference type="EMBL" id="QEPT01000002">
    <property type="protein sequence ID" value="RDE85022.1"/>
    <property type="molecule type" value="Genomic_DNA"/>
</dbReference>
<feature type="chain" id="PRO_5042861492" evidence="1">
    <location>
        <begin position="22"/>
        <end position="186"/>
    </location>
</feature>
<feature type="signal peptide" evidence="1">
    <location>
        <begin position="1"/>
        <end position="21"/>
    </location>
</feature>
<evidence type="ECO:0000313" key="2">
    <source>
        <dbReference type="EMBL" id="RDE85022.1"/>
    </source>
</evidence>
<protein>
    <submittedName>
        <fullName evidence="2">YtfJ family protein</fullName>
    </submittedName>
</protein>
<dbReference type="Proteomes" id="UP000253823">
    <property type="component" value="Unassembled WGS sequence"/>
</dbReference>
<name>A0AAQ0KDA3_HAEPA</name>